<dbReference type="PANTHER" id="PTHR30461">
    <property type="entry name" value="DNA-INVERTASE FROM LAMBDOID PROPHAGE"/>
    <property type="match status" value="1"/>
</dbReference>
<feature type="domain" description="Resolvase/invertase-type recombinase catalytic" evidence="7">
    <location>
        <begin position="2"/>
        <end position="140"/>
    </location>
</feature>
<dbReference type="PROSITE" id="PS00398">
    <property type="entry name" value="RECOMBINASES_2"/>
    <property type="match status" value="1"/>
</dbReference>
<reference evidence="8 9" key="1">
    <citation type="submission" date="2019-01" db="EMBL/GenBank/DDBJ databases">
        <title>Vagococcus silagei sp. nov. isolated from brewer's grain.</title>
        <authorList>
            <person name="Guu J.-R."/>
        </authorList>
    </citation>
    <scope>NUCLEOTIDE SEQUENCE [LARGE SCALE GENOMIC DNA]</scope>
    <source>
        <strain evidence="8 9">2B-2</strain>
    </source>
</reference>
<dbReference type="RefSeq" id="WP_136137463.1">
    <property type="nucleotide sequence ID" value="NZ_SDGV01000021.1"/>
</dbReference>
<dbReference type="PANTHER" id="PTHR30461:SF26">
    <property type="entry name" value="RESOLVASE HOMOLOG YNEB"/>
    <property type="match status" value="1"/>
</dbReference>
<dbReference type="PROSITE" id="PS00397">
    <property type="entry name" value="RECOMBINASES_1"/>
    <property type="match status" value="1"/>
</dbReference>
<protein>
    <submittedName>
        <fullName evidence="8">Recombinase family protein</fullName>
    </submittedName>
</protein>
<proteinExistence type="inferred from homology"/>
<dbReference type="CDD" id="cd03768">
    <property type="entry name" value="SR_ResInv"/>
    <property type="match status" value="1"/>
</dbReference>
<dbReference type="AlphaFoldDB" id="A0A4S3B7B1"/>
<comment type="similarity">
    <text evidence="1">Belongs to the site-specific recombinase resolvase family.</text>
</comment>
<dbReference type="InterPro" id="IPR036162">
    <property type="entry name" value="Resolvase-like_N_sf"/>
</dbReference>
<gene>
    <name evidence="8" type="ORF">ESZ54_09590</name>
</gene>
<evidence type="ECO:0000256" key="1">
    <source>
        <dbReference type="ARBA" id="ARBA00009913"/>
    </source>
</evidence>
<organism evidence="8 9">
    <name type="scientific">Vagococcus silagei</name>
    <dbReference type="NCBI Taxonomy" id="2508885"/>
    <lineage>
        <taxon>Bacteria</taxon>
        <taxon>Bacillati</taxon>
        <taxon>Bacillota</taxon>
        <taxon>Bacilli</taxon>
        <taxon>Lactobacillales</taxon>
        <taxon>Enterococcaceae</taxon>
        <taxon>Vagococcus</taxon>
    </lineage>
</organism>
<dbReference type="Pfam" id="PF00239">
    <property type="entry name" value="Resolvase"/>
    <property type="match status" value="1"/>
</dbReference>
<keyword evidence="3" id="KW-0238">DNA-binding</keyword>
<dbReference type="InterPro" id="IPR050639">
    <property type="entry name" value="SSR_resolvase"/>
</dbReference>
<evidence type="ECO:0000256" key="3">
    <source>
        <dbReference type="ARBA" id="ARBA00023125"/>
    </source>
</evidence>
<evidence type="ECO:0000313" key="9">
    <source>
        <dbReference type="Proteomes" id="UP000310506"/>
    </source>
</evidence>
<dbReference type="InterPro" id="IPR006119">
    <property type="entry name" value="Resolv_N"/>
</dbReference>
<dbReference type="Gene3D" id="3.40.50.1390">
    <property type="entry name" value="Resolvase, N-terminal catalytic domain"/>
    <property type="match status" value="1"/>
</dbReference>
<evidence type="ECO:0000313" key="8">
    <source>
        <dbReference type="EMBL" id="THB60585.1"/>
    </source>
</evidence>
<keyword evidence="4" id="KW-0233">DNA recombination</keyword>
<dbReference type="EMBL" id="SDGV01000021">
    <property type="protein sequence ID" value="THB60585.1"/>
    <property type="molecule type" value="Genomic_DNA"/>
</dbReference>
<dbReference type="SUPFAM" id="SSF53041">
    <property type="entry name" value="Resolvase-like"/>
    <property type="match status" value="1"/>
</dbReference>
<dbReference type="SMART" id="SM00857">
    <property type="entry name" value="Resolvase"/>
    <property type="match status" value="1"/>
</dbReference>
<dbReference type="PROSITE" id="PS51736">
    <property type="entry name" value="RECOMBINASES_3"/>
    <property type="match status" value="1"/>
</dbReference>
<evidence type="ECO:0000256" key="5">
    <source>
        <dbReference type="PIRSR" id="PIRSR606118-50"/>
    </source>
</evidence>
<comment type="caution">
    <text evidence="8">The sequence shown here is derived from an EMBL/GenBank/DDBJ whole genome shotgun (WGS) entry which is preliminary data.</text>
</comment>
<evidence type="ECO:0000256" key="4">
    <source>
        <dbReference type="ARBA" id="ARBA00023172"/>
    </source>
</evidence>
<dbReference type="GO" id="GO:0000150">
    <property type="term" value="F:DNA strand exchange activity"/>
    <property type="evidence" value="ECO:0007669"/>
    <property type="project" value="InterPro"/>
</dbReference>
<keyword evidence="9" id="KW-1185">Reference proteome</keyword>
<dbReference type="Proteomes" id="UP000310506">
    <property type="component" value="Unassembled WGS sequence"/>
</dbReference>
<dbReference type="GO" id="GO:0015074">
    <property type="term" value="P:DNA integration"/>
    <property type="evidence" value="ECO:0007669"/>
    <property type="project" value="UniProtKB-KW"/>
</dbReference>
<sequence>MSKIGYARVSTREQNLDRQIELLQGASKIFADKVSGQSVERPELKAMLAYIREGDIVVVTELDRLGRNNQDLTSIMNQIQQKGATLEVLNLPSMSGIEDENLRRLINNLVIELYKYQAESERMRIRERQQQGIEIAKKKGKFKGGQLKYQENDPKLQHAFALYREGNTEKEIEQLTGINRRTFKRYRERFGIERGAK</sequence>
<evidence type="ECO:0000256" key="2">
    <source>
        <dbReference type="ARBA" id="ARBA00022908"/>
    </source>
</evidence>
<dbReference type="InterPro" id="IPR006118">
    <property type="entry name" value="Recombinase_CS"/>
</dbReference>
<name>A0A4S3B7B1_9ENTE</name>
<accession>A0A4S3B7B1</accession>
<feature type="active site" description="O-(5'-phospho-DNA)-serine intermediate" evidence="5 6">
    <location>
        <position position="10"/>
    </location>
</feature>
<evidence type="ECO:0000256" key="6">
    <source>
        <dbReference type="PROSITE-ProRule" id="PRU10137"/>
    </source>
</evidence>
<dbReference type="GO" id="GO:0003677">
    <property type="term" value="F:DNA binding"/>
    <property type="evidence" value="ECO:0007669"/>
    <property type="project" value="UniProtKB-KW"/>
</dbReference>
<dbReference type="OrthoDB" id="9797501at2"/>
<evidence type="ECO:0000259" key="7">
    <source>
        <dbReference type="PROSITE" id="PS51736"/>
    </source>
</evidence>
<keyword evidence="2" id="KW-0229">DNA integration</keyword>